<keyword evidence="3" id="KW-1185">Reference proteome</keyword>
<reference evidence="2 3" key="1">
    <citation type="submission" date="2020-12" db="EMBL/GenBank/DDBJ databases">
        <title>Genome public.</title>
        <authorList>
            <person name="Sun Q."/>
        </authorList>
    </citation>
    <scope>NUCLEOTIDE SEQUENCE [LARGE SCALE GENOMIC DNA]</scope>
    <source>
        <strain evidence="2 3">CCM 8864</strain>
    </source>
</reference>
<comment type="caution">
    <text evidence="2">The sequence shown here is derived from an EMBL/GenBank/DDBJ whole genome shotgun (WGS) entry which is preliminary data.</text>
</comment>
<evidence type="ECO:0000313" key="2">
    <source>
        <dbReference type="EMBL" id="MBI9000073.1"/>
    </source>
</evidence>
<protein>
    <submittedName>
        <fullName evidence="2">LysR family transcriptional regulator</fullName>
    </submittedName>
</protein>
<evidence type="ECO:0000313" key="3">
    <source>
        <dbReference type="Proteomes" id="UP000625574"/>
    </source>
</evidence>
<gene>
    <name evidence="2" type="ORF">JDV76_03685</name>
</gene>
<proteinExistence type="predicted"/>
<accession>A0ABS0VTH6</accession>
<dbReference type="SUPFAM" id="SSF53850">
    <property type="entry name" value="Periplasmic binding protein-like II"/>
    <property type="match status" value="1"/>
</dbReference>
<feature type="region of interest" description="Disordered" evidence="1">
    <location>
        <begin position="185"/>
        <end position="236"/>
    </location>
</feature>
<name>A0ABS0VTH6_9CORY</name>
<dbReference type="RefSeq" id="WP_198735536.1">
    <property type="nucleotide sequence ID" value="NZ_JAEIOT010000005.1"/>
</dbReference>
<sequence length="236" mass="25668">MNLRSSEPALSISFVTGTAPGKWFDRFGERTGHREPVTGESIDPMAELIDGQADLVLVRLPDPRIDDTYHLVRLYEEEPGIAVPKDSELSLVDTLGRGDISDQTVFYTPDVDGRVDVRAVGEAVDVVATGVGVVLAPRPLLRRLGSRRTENRGYRDGSPTTIALVWRVLDDCDVIQDFVGVARGRTGASSRTAQPKRTASEKAAAKKVRRAATEGVPRRKPVGRGGTGAARRRGRR</sequence>
<dbReference type="EMBL" id="JAEIOT010000005">
    <property type="protein sequence ID" value="MBI9000073.1"/>
    <property type="molecule type" value="Genomic_DNA"/>
</dbReference>
<evidence type="ECO:0000256" key="1">
    <source>
        <dbReference type="SAM" id="MobiDB-lite"/>
    </source>
</evidence>
<organism evidence="2 3">
    <name type="scientific">Corynebacterium marambiense</name>
    <dbReference type="NCBI Taxonomy" id="2765364"/>
    <lineage>
        <taxon>Bacteria</taxon>
        <taxon>Bacillati</taxon>
        <taxon>Actinomycetota</taxon>
        <taxon>Actinomycetes</taxon>
        <taxon>Mycobacteriales</taxon>
        <taxon>Corynebacteriaceae</taxon>
        <taxon>Corynebacterium</taxon>
    </lineage>
</organism>
<feature type="compositionally biased region" description="Polar residues" evidence="1">
    <location>
        <begin position="187"/>
        <end position="197"/>
    </location>
</feature>
<dbReference type="Proteomes" id="UP000625574">
    <property type="component" value="Unassembled WGS sequence"/>
</dbReference>